<dbReference type="Proteomes" id="UP000027616">
    <property type="component" value="Chromosome I"/>
</dbReference>
<evidence type="ECO:0000256" key="10">
    <source>
        <dbReference type="ARBA" id="ARBA00023136"/>
    </source>
</evidence>
<dbReference type="EMBL" id="HG934468">
    <property type="protein sequence ID" value="CDN31474.1"/>
    <property type="molecule type" value="Genomic_DNA"/>
</dbReference>
<gene>
    <name evidence="13" type="ORF">BN938_1387</name>
</gene>
<keyword evidence="11" id="KW-0479">Metal-binding</keyword>
<evidence type="ECO:0000256" key="6">
    <source>
        <dbReference type="ARBA" id="ARBA00022801"/>
    </source>
</evidence>
<comment type="subcellular location">
    <subcellularLocation>
        <location evidence="2">Membrane</location>
        <topology evidence="2">Multi-pass membrane protein</topology>
    </subcellularLocation>
</comment>
<dbReference type="InterPro" id="IPR001478">
    <property type="entry name" value="PDZ"/>
</dbReference>
<dbReference type="CDD" id="cd06163">
    <property type="entry name" value="S2P-M50_PDZ_RseP-like"/>
    <property type="match status" value="2"/>
</dbReference>
<feature type="domain" description="PDZ" evidence="12">
    <location>
        <begin position="120"/>
        <end position="193"/>
    </location>
</feature>
<proteinExistence type="inferred from homology"/>
<dbReference type="HOGENOM" id="CLU_025778_0_0_10"/>
<dbReference type="Gene3D" id="2.30.42.10">
    <property type="match status" value="2"/>
</dbReference>
<feature type="transmembrane region" description="Helical" evidence="11">
    <location>
        <begin position="363"/>
        <end position="385"/>
    </location>
</feature>
<keyword evidence="9 11" id="KW-0482">Metalloprotease</keyword>
<evidence type="ECO:0000259" key="12">
    <source>
        <dbReference type="SMART" id="SM00228"/>
    </source>
</evidence>
<comment type="cofactor">
    <cofactor evidence="1 11">
        <name>Zn(2+)</name>
        <dbReference type="ChEBI" id="CHEBI:29105"/>
    </cofactor>
</comment>
<sequence length="443" mass="49602">MEILIKIVQLVASLSLLVLVHELGHFLFARLFKCRVDKFYLFFNPWFSLYKKKIGDTEWGIGWLPLGGYCKIAGMVDESMDKEQLKQAPQPWEYRSKPAWQRFFIIIGGVLMNFLLAMVIYIGITFAWGDSYIANGDVRQGYAYSADLQSLGFQNGDKIIAVDGEDVSDKQYTQIQMDIILSDKREVEIERGGVRQLITIPAEAVKRLLKSPDLISLRMPVVVGEVEGEGGAARAGLLAGDSIVTIDSVNVIYFDELRASLDKHKNDTVQIGFYRSGLFQQLPVAVNDEGKIGFYIGGNLLNNYKLSTRDYSLLQSIPRGVERGIDRVDNYLKQLKLIASPETGAYKSVGGFITMGKIFPSEWSWLAFWNITALLSIMLAVLNILPIPALDGGHLVFIIYEMITRRAPSEKFMEIAQYVGFILLIGLLIFANGSDILRLLGVA</sequence>
<keyword evidence="4 13" id="KW-0645">Protease</keyword>
<dbReference type="GO" id="GO:0004222">
    <property type="term" value="F:metalloendopeptidase activity"/>
    <property type="evidence" value="ECO:0007669"/>
    <property type="project" value="InterPro"/>
</dbReference>
<protein>
    <recommendedName>
        <fullName evidence="11">Zinc metalloprotease</fullName>
        <ecNumber evidence="11">3.4.24.-</ecNumber>
    </recommendedName>
</protein>
<evidence type="ECO:0000256" key="8">
    <source>
        <dbReference type="ARBA" id="ARBA00022989"/>
    </source>
</evidence>
<evidence type="ECO:0000313" key="13">
    <source>
        <dbReference type="EMBL" id="CDN31474.1"/>
    </source>
</evidence>
<dbReference type="GO" id="GO:0006508">
    <property type="term" value="P:proteolysis"/>
    <property type="evidence" value="ECO:0007669"/>
    <property type="project" value="UniProtKB-KW"/>
</dbReference>
<dbReference type="eggNOG" id="COG0750">
    <property type="taxonomic scope" value="Bacteria"/>
</dbReference>
<dbReference type="EC" id="3.4.24.-" evidence="11"/>
<dbReference type="PATRIC" id="fig|1433126.3.peg.1371"/>
<evidence type="ECO:0000313" key="14">
    <source>
        <dbReference type="Proteomes" id="UP000027616"/>
    </source>
</evidence>
<dbReference type="InterPro" id="IPR008915">
    <property type="entry name" value="Peptidase_M50"/>
</dbReference>
<keyword evidence="7 11" id="KW-0862">Zinc</keyword>
<dbReference type="InterPro" id="IPR004387">
    <property type="entry name" value="Pept_M50_Zn"/>
</dbReference>
<evidence type="ECO:0000256" key="5">
    <source>
        <dbReference type="ARBA" id="ARBA00022692"/>
    </source>
</evidence>
<evidence type="ECO:0000256" key="7">
    <source>
        <dbReference type="ARBA" id="ARBA00022833"/>
    </source>
</evidence>
<dbReference type="GO" id="GO:0046872">
    <property type="term" value="F:metal ion binding"/>
    <property type="evidence" value="ECO:0007669"/>
    <property type="project" value="UniProtKB-KW"/>
</dbReference>
<evidence type="ECO:0000256" key="9">
    <source>
        <dbReference type="ARBA" id="ARBA00023049"/>
    </source>
</evidence>
<dbReference type="NCBIfam" id="TIGR00054">
    <property type="entry name" value="RIP metalloprotease RseP"/>
    <property type="match status" value="1"/>
</dbReference>
<name>A0A060RD31_9BACT</name>
<comment type="similarity">
    <text evidence="3 11">Belongs to the peptidase M50B family.</text>
</comment>
<feature type="transmembrane region" description="Helical" evidence="11">
    <location>
        <begin position="103"/>
        <end position="128"/>
    </location>
</feature>
<evidence type="ECO:0000256" key="2">
    <source>
        <dbReference type="ARBA" id="ARBA00004141"/>
    </source>
</evidence>
<dbReference type="Pfam" id="PF02163">
    <property type="entry name" value="Peptidase_M50"/>
    <property type="match status" value="1"/>
</dbReference>
<keyword evidence="8 11" id="KW-1133">Transmembrane helix</keyword>
<feature type="transmembrane region" description="Helical" evidence="11">
    <location>
        <begin position="415"/>
        <end position="433"/>
    </location>
</feature>
<dbReference type="PANTHER" id="PTHR42837:SF2">
    <property type="entry name" value="MEMBRANE METALLOPROTEASE ARASP2, CHLOROPLASTIC-RELATED"/>
    <property type="match status" value="1"/>
</dbReference>
<evidence type="ECO:0000256" key="1">
    <source>
        <dbReference type="ARBA" id="ARBA00001947"/>
    </source>
</evidence>
<dbReference type="AlphaFoldDB" id="A0A060RD31"/>
<evidence type="ECO:0000256" key="3">
    <source>
        <dbReference type="ARBA" id="ARBA00007931"/>
    </source>
</evidence>
<evidence type="ECO:0000256" key="11">
    <source>
        <dbReference type="RuleBase" id="RU362031"/>
    </source>
</evidence>
<evidence type="ECO:0000256" key="4">
    <source>
        <dbReference type="ARBA" id="ARBA00022670"/>
    </source>
</evidence>
<dbReference type="PANTHER" id="PTHR42837">
    <property type="entry name" value="REGULATOR OF SIGMA-E PROTEASE RSEP"/>
    <property type="match status" value="1"/>
</dbReference>
<keyword evidence="14" id="KW-1185">Reference proteome</keyword>
<dbReference type="OrthoDB" id="9782003at2"/>
<keyword evidence="10 11" id="KW-0472">Membrane</keyword>
<dbReference type="GO" id="GO:0016020">
    <property type="term" value="C:membrane"/>
    <property type="evidence" value="ECO:0007669"/>
    <property type="project" value="UniProtKB-SubCell"/>
</dbReference>
<accession>A0A060RD31</accession>
<organism evidence="13 14">
    <name type="scientific">Mucinivorans hirudinis</name>
    <dbReference type="NCBI Taxonomy" id="1433126"/>
    <lineage>
        <taxon>Bacteria</taxon>
        <taxon>Pseudomonadati</taxon>
        <taxon>Bacteroidota</taxon>
        <taxon>Bacteroidia</taxon>
        <taxon>Bacteroidales</taxon>
        <taxon>Rikenellaceae</taxon>
        <taxon>Mucinivorans</taxon>
    </lineage>
</organism>
<keyword evidence="5 11" id="KW-0812">Transmembrane</keyword>
<feature type="domain" description="PDZ" evidence="12">
    <location>
        <begin position="211"/>
        <end position="277"/>
    </location>
</feature>
<dbReference type="SUPFAM" id="SSF50156">
    <property type="entry name" value="PDZ domain-like"/>
    <property type="match status" value="2"/>
</dbReference>
<dbReference type="KEGG" id="rbc:BN938_1387"/>
<feature type="transmembrane region" description="Helical" evidence="11">
    <location>
        <begin position="6"/>
        <end position="28"/>
    </location>
</feature>
<reference evidence="13 14" key="1">
    <citation type="journal article" date="2015" name="Genome Announc.">
        <title>Complete Genome Sequence of the Novel Leech Symbiont Mucinivorans hirudinis M3T.</title>
        <authorList>
            <person name="Nelson M.C."/>
            <person name="Bomar L."/>
            <person name="Graf J."/>
        </authorList>
    </citation>
    <scope>NUCLEOTIDE SEQUENCE [LARGE SCALE GENOMIC DNA]</scope>
    <source>
        <strain evidence="14">M3</strain>
    </source>
</reference>
<dbReference type="InterPro" id="IPR036034">
    <property type="entry name" value="PDZ_sf"/>
</dbReference>
<keyword evidence="6 11" id="KW-0378">Hydrolase</keyword>
<dbReference type="SMART" id="SM00228">
    <property type="entry name" value="PDZ"/>
    <property type="match status" value="2"/>
</dbReference>
<dbReference type="STRING" id="1433126.BN938_1387"/>